<protein>
    <submittedName>
        <fullName evidence="4">Lysozyme</fullName>
    </submittedName>
</protein>
<dbReference type="PROSITE" id="PS51904">
    <property type="entry name" value="GLYCOSYL_HYDROL_F25_2"/>
    <property type="match status" value="1"/>
</dbReference>
<evidence type="ECO:0000256" key="2">
    <source>
        <dbReference type="ARBA" id="ARBA00022729"/>
    </source>
</evidence>
<feature type="signal peptide" evidence="3">
    <location>
        <begin position="1"/>
        <end position="22"/>
    </location>
</feature>
<dbReference type="PANTHER" id="PTHR23208">
    <property type="entry name" value="LYSOZYME PROTEIN"/>
    <property type="match status" value="1"/>
</dbReference>
<dbReference type="EMBL" id="GL349460">
    <property type="protein sequence ID" value="KNC50224.1"/>
    <property type="molecule type" value="Genomic_DNA"/>
</dbReference>
<name>A0A0L0DD13_THETB</name>
<dbReference type="Gene3D" id="3.20.20.80">
    <property type="entry name" value="Glycosidases"/>
    <property type="match status" value="1"/>
</dbReference>
<organism evidence="4 5">
    <name type="scientific">Thecamonas trahens ATCC 50062</name>
    <dbReference type="NCBI Taxonomy" id="461836"/>
    <lineage>
        <taxon>Eukaryota</taxon>
        <taxon>Apusozoa</taxon>
        <taxon>Apusomonadida</taxon>
        <taxon>Apusomonadidae</taxon>
        <taxon>Thecamonas</taxon>
    </lineage>
</organism>
<evidence type="ECO:0000313" key="5">
    <source>
        <dbReference type="Proteomes" id="UP000054408"/>
    </source>
</evidence>
<dbReference type="GeneID" id="25565546"/>
<dbReference type="OrthoDB" id="2251794at2759"/>
<evidence type="ECO:0000256" key="3">
    <source>
        <dbReference type="SAM" id="SignalP"/>
    </source>
</evidence>
<dbReference type="OMA" id="DIETYQW"/>
<dbReference type="GO" id="GO:0003796">
    <property type="term" value="F:lysozyme activity"/>
    <property type="evidence" value="ECO:0007669"/>
    <property type="project" value="InterPro"/>
</dbReference>
<gene>
    <name evidence="4" type="ORF">AMSG_06375</name>
</gene>
<dbReference type="GO" id="GO:0009253">
    <property type="term" value="P:peptidoglycan catabolic process"/>
    <property type="evidence" value="ECO:0007669"/>
    <property type="project" value="InterPro"/>
</dbReference>
<feature type="chain" id="PRO_5005537418" evidence="3">
    <location>
        <begin position="23"/>
        <end position="218"/>
    </location>
</feature>
<dbReference type="SUPFAM" id="SSF51445">
    <property type="entry name" value="(Trans)glycosidases"/>
    <property type="match status" value="1"/>
</dbReference>
<evidence type="ECO:0000256" key="1">
    <source>
        <dbReference type="ARBA" id="ARBA00010646"/>
    </source>
</evidence>
<proteinExistence type="inferred from homology"/>
<dbReference type="AlphaFoldDB" id="A0A0L0DD13"/>
<keyword evidence="2 3" id="KW-0732">Signal</keyword>
<dbReference type="RefSeq" id="XP_013757057.1">
    <property type="nucleotide sequence ID" value="XM_013901603.1"/>
</dbReference>
<evidence type="ECO:0000313" key="4">
    <source>
        <dbReference type="EMBL" id="KNC50224.1"/>
    </source>
</evidence>
<accession>A0A0L0DD13</accession>
<dbReference type="GO" id="GO:0007165">
    <property type="term" value="P:signal transduction"/>
    <property type="evidence" value="ECO:0007669"/>
    <property type="project" value="TreeGrafter"/>
</dbReference>
<dbReference type="GO" id="GO:0016998">
    <property type="term" value="P:cell wall macromolecule catabolic process"/>
    <property type="evidence" value="ECO:0007669"/>
    <property type="project" value="InterPro"/>
</dbReference>
<sequence length="218" mass="23767">MHLLPLVLAAAVILALAGSTLAFPSRVYGIDVSQPVSTDSMRCLVNLNLTYTVVRAWHSTGRPDTNAPGTVAAAWAGGMHDVDVYMFCGNPQGQVQDLHTFLSEHNVRFGMVWLDIEGPGLYWGHDLDANAQFIQDLISEARAVGFHLGMYTSLSQYPGIVGSGTFASDLPLWYADYDGVPSFDDFRPFNGWSHPAIKQFSDAGSKCGASYDINWYPA</sequence>
<dbReference type="STRING" id="461836.A0A0L0DD13"/>
<dbReference type="InterPro" id="IPR002053">
    <property type="entry name" value="Glyco_hydro_25"/>
</dbReference>
<comment type="similarity">
    <text evidence="1">Belongs to the glycosyl hydrolase 25 family.</text>
</comment>
<keyword evidence="5" id="KW-1185">Reference proteome</keyword>
<dbReference type="InterPro" id="IPR051595">
    <property type="entry name" value="GH25_Enzymes"/>
</dbReference>
<dbReference type="eggNOG" id="ENOG502S1SN">
    <property type="taxonomic scope" value="Eukaryota"/>
</dbReference>
<reference evidence="4 5" key="1">
    <citation type="submission" date="2010-05" db="EMBL/GenBank/DDBJ databases">
        <title>The Genome Sequence of Thecamonas trahens ATCC 50062.</title>
        <authorList>
            <consortium name="The Broad Institute Genome Sequencing Platform"/>
            <person name="Russ C."/>
            <person name="Cuomo C."/>
            <person name="Shea T."/>
            <person name="Young S.K."/>
            <person name="Zeng Q."/>
            <person name="Koehrsen M."/>
            <person name="Haas B."/>
            <person name="Borodovsky M."/>
            <person name="Guigo R."/>
            <person name="Alvarado L."/>
            <person name="Berlin A."/>
            <person name="Bochicchio J."/>
            <person name="Borenstein D."/>
            <person name="Chapman S."/>
            <person name="Chen Z."/>
            <person name="Freedman E."/>
            <person name="Gellesch M."/>
            <person name="Goldberg J."/>
            <person name="Griggs A."/>
            <person name="Gujja S."/>
            <person name="Heilman E."/>
            <person name="Heiman D."/>
            <person name="Hepburn T."/>
            <person name="Howarth C."/>
            <person name="Jen D."/>
            <person name="Larson L."/>
            <person name="Mehta T."/>
            <person name="Park D."/>
            <person name="Pearson M."/>
            <person name="Roberts A."/>
            <person name="Saif S."/>
            <person name="Shenoy N."/>
            <person name="Sisk P."/>
            <person name="Stolte C."/>
            <person name="Sykes S."/>
            <person name="Thomson T."/>
            <person name="Walk T."/>
            <person name="White J."/>
            <person name="Yandava C."/>
            <person name="Burger G."/>
            <person name="Gray M.W."/>
            <person name="Holland P.W.H."/>
            <person name="King N."/>
            <person name="Lang F.B.F."/>
            <person name="Roger A.J."/>
            <person name="Ruiz-Trillo I."/>
            <person name="Lander E."/>
            <person name="Nusbaum C."/>
        </authorList>
    </citation>
    <scope>NUCLEOTIDE SEQUENCE [LARGE SCALE GENOMIC DNA]</scope>
    <source>
        <strain evidence="4 5">ATCC 50062</strain>
    </source>
</reference>
<dbReference type="Proteomes" id="UP000054408">
    <property type="component" value="Unassembled WGS sequence"/>
</dbReference>
<dbReference type="InterPro" id="IPR017853">
    <property type="entry name" value="GH"/>
</dbReference>
<dbReference type="CDD" id="cd06416">
    <property type="entry name" value="GH25_Lys1-like"/>
    <property type="match status" value="1"/>
</dbReference>
<dbReference type="PANTHER" id="PTHR23208:SF36">
    <property type="entry name" value="LYSOZYME-RELATED"/>
    <property type="match status" value="1"/>
</dbReference>